<dbReference type="Pfam" id="PF01571">
    <property type="entry name" value="GCV_T"/>
    <property type="match status" value="1"/>
</dbReference>
<keyword evidence="4" id="KW-1185">Reference proteome</keyword>
<evidence type="ECO:0000259" key="2">
    <source>
        <dbReference type="Pfam" id="PF08669"/>
    </source>
</evidence>
<dbReference type="SUPFAM" id="SSF103025">
    <property type="entry name" value="Folate-binding domain"/>
    <property type="match status" value="1"/>
</dbReference>
<dbReference type="Pfam" id="PF08669">
    <property type="entry name" value="GCV_T_C"/>
    <property type="match status" value="1"/>
</dbReference>
<dbReference type="Proteomes" id="UP001242480">
    <property type="component" value="Unassembled WGS sequence"/>
</dbReference>
<dbReference type="PANTHER" id="PTHR43757:SF2">
    <property type="entry name" value="AMINOMETHYLTRANSFERASE, MITOCHONDRIAL"/>
    <property type="match status" value="1"/>
</dbReference>
<reference evidence="3 4" key="1">
    <citation type="submission" date="2023-07" db="EMBL/GenBank/DDBJ databases">
        <title>Genomic Encyclopedia of Type Strains, Phase IV (KMG-IV): sequencing the most valuable type-strain genomes for metagenomic binning, comparative biology and taxonomic classification.</title>
        <authorList>
            <person name="Goeker M."/>
        </authorList>
    </citation>
    <scope>NUCLEOTIDE SEQUENCE [LARGE SCALE GENOMIC DNA]</scope>
    <source>
        <strain evidence="3 4">DSM 19619</strain>
    </source>
</reference>
<dbReference type="InterPro" id="IPR029043">
    <property type="entry name" value="GcvT/YgfZ_C"/>
</dbReference>
<dbReference type="PANTHER" id="PTHR43757">
    <property type="entry name" value="AMINOMETHYLTRANSFERASE"/>
    <property type="match status" value="1"/>
</dbReference>
<sequence length="401" mass="44748">MRNALKQDHFRTPLWETPFHPRIAALSRANQWYAWSGYKSAHAVRDEELEYFAIRNAAAVFDVTPMVKYRIEGPDAEAFLARLTLRDVARLKPGRVHYTAWCDDQGKVLDDGTLFRFSAAEFRLCCQERHLDWLCDSAIGFDVSIAEVTADIAGLALQGPTSAAVLRRAGFDIERMKPFDLARVTLDGLAVDLSRTGFTGDLGYELFVAPDAALALWDRLFEAGGLLGITAIGYAALDLARLEAGFIVANADFVTAEAAIRADRRRSPLEIGLDWMIDWDKPCHFNGARVLRAEKARGSSRHILVGLDIAGNVPAEHALVYHRGKREVGHITAAAWSPSAKRNIALASLARPYGDRVKDDLWVEIYALRELVYQKSMVRARVVDRPFFAPPRRRATPPGEF</sequence>
<dbReference type="EC" id="2.1.2.10" evidence="3"/>
<dbReference type="InterPro" id="IPR028896">
    <property type="entry name" value="GcvT/YgfZ/DmdA"/>
</dbReference>
<dbReference type="RefSeq" id="WP_307286444.1">
    <property type="nucleotide sequence ID" value="NZ_JAUSVX010000034.1"/>
</dbReference>
<feature type="domain" description="Aminomethyltransferase C-terminal" evidence="2">
    <location>
        <begin position="304"/>
        <end position="388"/>
    </location>
</feature>
<dbReference type="InterPro" id="IPR013977">
    <property type="entry name" value="GcvT_C"/>
</dbReference>
<accession>A0ABU0JM31</accession>
<evidence type="ECO:0000313" key="4">
    <source>
        <dbReference type="Proteomes" id="UP001242480"/>
    </source>
</evidence>
<gene>
    <name evidence="3" type="ORF">QO011_008383</name>
</gene>
<organism evidence="3 4">
    <name type="scientific">Labrys wisconsinensis</name>
    <dbReference type="NCBI Taxonomy" id="425677"/>
    <lineage>
        <taxon>Bacteria</taxon>
        <taxon>Pseudomonadati</taxon>
        <taxon>Pseudomonadota</taxon>
        <taxon>Alphaproteobacteria</taxon>
        <taxon>Hyphomicrobiales</taxon>
        <taxon>Xanthobacteraceae</taxon>
        <taxon>Labrys</taxon>
    </lineage>
</organism>
<evidence type="ECO:0000313" key="3">
    <source>
        <dbReference type="EMBL" id="MDQ0475340.1"/>
    </source>
</evidence>
<protein>
    <submittedName>
        <fullName evidence="3">Aminomethyltransferase</fullName>
        <ecNumber evidence="3">2.1.2.10</ecNumber>
    </submittedName>
</protein>
<dbReference type="SUPFAM" id="SSF101790">
    <property type="entry name" value="Aminomethyltransferase beta-barrel domain"/>
    <property type="match status" value="1"/>
</dbReference>
<proteinExistence type="predicted"/>
<dbReference type="PIRSF" id="PIRSF006487">
    <property type="entry name" value="GcvT"/>
    <property type="match status" value="1"/>
</dbReference>
<feature type="domain" description="GCVT N-terminal" evidence="1">
    <location>
        <begin position="27"/>
        <end position="281"/>
    </location>
</feature>
<dbReference type="Gene3D" id="3.30.1360.120">
    <property type="entry name" value="Probable tRNA modification gtpase trme, domain 1"/>
    <property type="match status" value="1"/>
</dbReference>
<name>A0ABU0JM31_9HYPH</name>
<dbReference type="InterPro" id="IPR027266">
    <property type="entry name" value="TrmE/GcvT-like"/>
</dbReference>
<dbReference type="EMBL" id="JAUSVX010000034">
    <property type="protein sequence ID" value="MDQ0475340.1"/>
    <property type="molecule type" value="Genomic_DNA"/>
</dbReference>
<comment type="caution">
    <text evidence="3">The sequence shown here is derived from an EMBL/GenBank/DDBJ whole genome shotgun (WGS) entry which is preliminary data.</text>
</comment>
<evidence type="ECO:0000259" key="1">
    <source>
        <dbReference type="Pfam" id="PF01571"/>
    </source>
</evidence>
<dbReference type="InterPro" id="IPR006222">
    <property type="entry name" value="GCVT_N"/>
</dbReference>
<keyword evidence="3" id="KW-0808">Transferase</keyword>
<dbReference type="GO" id="GO:0004047">
    <property type="term" value="F:aminomethyltransferase activity"/>
    <property type="evidence" value="ECO:0007669"/>
    <property type="project" value="UniProtKB-EC"/>
</dbReference>